<sequence>MPKKRTRTFIARPAHTAHHTLSSGVRDSDRYRPTASSSEASVNDLISHLRRTQVSSSAVDSYAPGSCHAFTSARSVPPSLRSVLDLPATQTPRSRPNAPPRTVLGVRPRRPTPGPPPPESWLSPGSNDSALSDDSALSSKDAQKIIYRLQRLPDVVSPIFPEEQSLQHAVLKSMASNFTWHIEYDGVFLTELPWHARALLLSYVAAFGREEPLDKGAMGLRLLFPTQAEYAELTRDQPELTSDGFSDASSLITRLDLGGAMGNWLSFRQLTHELFVSAKSETTASASPPQSHIPDSWDQWDETAIKATQQRTASVIPRSMNEGLRFANLRFLSLAHPNQNRVTWDSLLRLLSRLSTITHLSLAHWPAPFRGPAHHRPAKLTLSAETSAILRQFSRQTYCLKWLDLEGCSEWISALTWADSTSQSDSSRLGSTGPEWNGAWRDIEWINLAPGWNIVDMAAWRSRPLELPINRKTGISRPDVKTGPLSVPVYSVPEDLDDGGYLDHGAEQVPGLQQQAFIRYQKTAESWHKQLCQAQNTYAEILHIRGPRGKRIEALTGVEGLDMEKVSRFILGTAPLAEEYLRKHLEQARAE</sequence>
<reference evidence="2" key="1">
    <citation type="submission" date="2022-11" db="EMBL/GenBank/DDBJ databases">
        <authorList>
            <person name="Petersen C."/>
        </authorList>
    </citation>
    <scope>NUCLEOTIDE SEQUENCE</scope>
    <source>
        <strain evidence="2">IBT 21917</strain>
    </source>
</reference>
<protein>
    <recommendedName>
        <fullName evidence="4">Tafazzin</fullName>
    </recommendedName>
</protein>
<evidence type="ECO:0008006" key="4">
    <source>
        <dbReference type="Google" id="ProtNLM"/>
    </source>
</evidence>
<name>A0A9W9LGW1_9EURO</name>
<keyword evidence="3" id="KW-1185">Reference proteome</keyword>
<evidence type="ECO:0000256" key="1">
    <source>
        <dbReference type="SAM" id="MobiDB-lite"/>
    </source>
</evidence>
<accession>A0A9W9LGW1</accession>
<gene>
    <name evidence="2" type="ORF">N7492_009459</name>
</gene>
<evidence type="ECO:0000313" key="3">
    <source>
        <dbReference type="Proteomes" id="UP001146351"/>
    </source>
</evidence>
<comment type="caution">
    <text evidence="2">The sequence shown here is derived from an EMBL/GenBank/DDBJ whole genome shotgun (WGS) entry which is preliminary data.</text>
</comment>
<feature type="region of interest" description="Disordered" evidence="1">
    <location>
        <begin position="1"/>
        <end position="43"/>
    </location>
</feature>
<organism evidence="2 3">
    <name type="scientific">Penicillium capsulatum</name>
    <dbReference type="NCBI Taxonomy" id="69766"/>
    <lineage>
        <taxon>Eukaryota</taxon>
        <taxon>Fungi</taxon>
        <taxon>Dikarya</taxon>
        <taxon>Ascomycota</taxon>
        <taxon>Pezizomycotina</taxon>
        <taxon>Eurotiomycetes</taxon>
        <taxon>Eurotiomycetidae</taxon>
        <taxon>Eurotiales</taxon>
        <taxon>Aspergillaceae</taxon>
        <taxon>Penicillium</taxon>
    </lineage>
</organism>
<dbReference type="OrthoDB" id="193467at2759"/>
<proteinExistence type="predicted"/>
<feature type="compositionally biased region" description="Low complexity" evidence="1">
    <location>
        <begin position="126"/>
        <end position="135"/>
    </location>
</feature>
<reference evidence="2" key="2">
    <citation type="journal article" date="2023" name="IMA Fungus">
        <title>Comparative genomic study of the Penicillium genus elucidates a diverse pangenome and 15 lateral gene transfer events.</title>
        <authorList>
            <person name="Petersen C."/>
            <person name="Sorensen T."/>
            <person name="Nielsen M.R."/>
            <person name="Sondergaard T.E."/>
            <person name="Sorensen J.L."/>
            <person name="Fitzpatrick D.A."/>
            <person name="Frisvad J.C."/>
            <person name="Nielsen K.L."/>
        </authorList>
    </citation>
    <scope>NUCLEOTIDE SEQUENCE</scope>
    <source>
        <strain evidence="2">IBT 21917</strain>
    </source>
</reference>
<feature type="region of interest" description="Disordered" evidence="1">
    <location>
        <begin position="86"/>
        <end position="135"/>
    </location>
</feature>
<evidence type="ECO:0000313" key="2">
    <source>
        <dbReference type="EMBL" id="KAJ5156656.1"/>
    </source>
</evidence>
<dbReference type="EMBL" id="JAPQKO010000006">
    <property type="protein sequence ID" value="KAJ5156656.1"/>
    <property type="molecule type" value="Genomic_DNA"/>
</dbReference>
<dbReference type="Proteomes" id="UP001146351">
    <property type="component" value="Unassembled WGS sequence"/>
</dbReference>
<dbReference type="AlphaFoldDB" id="A0A9W9LGW1"/>